<comment type="caution">
    <text evidence="2">The sequence shown here is derived from an EMBL/GenBank/DDBJ whole genome shotgun (WGS) entry which is preliminary data.</text>
</comment>
<proteinExistence type="predicted"/>
<sequence length="105" mass="12117">MGQDIDSLSLKELQSLEHQLDVSLKHIRLRRDQLMNESIATLQKKDKALQERNNLLSKTIKERARELPGQHSLEIFNSFNFSEMYGAPPPAENPTIPRWMLDAGF</sequence>
<gene>
    <name evidence="2" type="ORF">M569_08314</name>
</gene>
<dbReference type="OrthoDB" id="1898716at2759"/>
<organism evidence="2 3">
    <name type="scientific">Genlisea aurea</name>
    <dbReference type="NCBI Taxonomy" id="192259"/>
    <lineage>
        <taxon>Eukaryota</taxon>
        <taxon>Viridiplantae</taxon>
        <taxon>Streptophyta</taxon>
        <taxon>Embryophyta</taxon>
        <taxon>Tracheophyta</taxon>
        <taxon>Spermatophyta</taxon>
        <taxon>Magnoliopsida</taxon>
        <taxon>eudicotyledons</taxon>
        <taxon>Gunneridae</taxon>
        <taxon>Pentapetalae</taxon>
        <taxon>asterids</taxon>
        <taxon>lamiids</taxon>
        <taxon>Lamiales</taxon>
        <taxon>Lentibulariaceae</taxon>
        <taxon>Genlisea</taxon>
    </lineage>
</organism>
<dbReference type="Proteomes" id="UP000015453">
    <property type="component" value="Unassembled WGS sequence"/>
</dbReference>
<accession>S8DTI3</accession>
<reference evidence="2 3" key="1">
    <citation type="journal article" date="2013" name="BMC Genomics">
        <title>The miniature genome of a carnivorous plant Genlisea aurea contains a low number of genes and short non-coding sequences.</title>
        <authorList>
            <person name="Leushkin E.V."/>
            <person name="Sutormin R.A."/>
            <person name="Nabieva E.R."/>
            <person name="Penin A.A."/>
            <person name="Kondrashov A.S."/>
            <person name="Logacheva M.D."/>
        </authorList>
    </citation>
    <scope>NUCLEOTIDE SEQUENCE [LARGE SCALE GENOMIC DNA]</scope>
</reference>
<name>S8DTI3_9LAMI</name>
<feature type="domain" description="K-box" evidence="1">
    <location>
        <begin position="1"/>
        <end position="66"/>
    </location>
</feature>
<dbReference type="PROSITE" id="PS51297">
    <property type="entry name" value="K_BOX"/>
    <property type="match status" value="1"/>
</dbReference>
<dbReference type="Pfam" id="PF01486">
    <property type="entry name" value="K-box"/>
    <property type="match status" value="1"/>
</dbReference>
<dbReference type="GO" id="GO:0003700">
    <property type="term" value="F:DNA-binding transcription factor activity"/>
    <property type="evidence" value="ECO:0007669"/>
    <property type="project" value="InterPro"/>
</dbReference>
<protein>
    <recommendedName>
        <fullName evidence="1">K-box domain-containing protein</fullName>
    </recommendedName>
</protein>
<dbReference type="InterPro" id="IPR002487">
    <property type="entry name" value="TF_Kbox"/>
</dbReference>
<keyword evidence="3" id="KW-1185">Reference proteome</keyword>
<evidence type="ECO:0000313" key="3">
    <source>
        <dbReference type="Proteomes" id="UP000015453"/>
    </source>
</evidence>
<dbReference type="EMBL" id="AUSU01003670">
    <property type="protein sequence ID" value="EPS66463.1"/>
    <property type="molecule type" value="Genomic_DNA"/>
</dbReference>
<evidence type="ECO:0000313" key="2">
    <source>
        <dbReference type="EMBL" id="EPS66463.1"/>
    </source>
</evidence>
<evidence type="ECO:0000259" key="1">
    <source>
        <dbReference type="PROSITE" id="PS51297"/>
    </source>
</evidence>
<dbReference type="GO" id="GO:0005634">
    <property type="term" value="C:nucleus"/>
    <property type="evidence" value="ECO:0007669"/>
    <property type="project" value="InterPro"/>
</dbReference>
<dbReference type="AlphaFoldDB" id="S8DTI3"/>